<evidence type="ECO:0000256" key="4">
    <source>
        <dbReference type="ARBA" id="ARBA00035242"/>
    </source>
</evidence>
<evidence type="ECO:0000313" key="10">
    <source>
        <dbReference type="Proteomes" id="UP000000483"/>
    </source>
</evidence>
<keyword evidence="2 5" id="KW-0689">Ribosomal protein</keyword>
<dbReference type="PROSITE" id="PS00467">
    <property type="entry name" value="RIBOSOMAL_L2"/>
    <property type="match status" value="1"/>
</dbReference>
<evidence type="ECO:0000256" key="5">
    <source>
        <dbReference type="HAMAP-Rule" id="MF_01320"/>
    </source>
</evidence>
<proteinExistence type="inferred from homology"/>
<dbReference type="GO" id="GO:0015934">
    <property type="term" value="C:large ribosomal subunit"/>
    <property type="evidence" value="ECO:0007669"/>
    <property type="project" value="InterPro"/>
</dbReference>
<keyword evidence="3 5" id="KW-0687">Ribonucleoprotein</keyword>
<dbReference type="SUPFAM" id="SSF50249">
    <property type="entry name" value="Nucleic acid-binding proteins"/>
    <property type="match status" value="1"/>
</dbReference>
<dbReference type="FunFam" id="2.40.50.140:FF:000003">
    <property type="entry name" value="50S ribosomal protein L2"/>
    <property type="match status" value="1"/>
</dbReference>
<dbReference type="HAMAP" id="MF_01320_B">
    <property type="entry name" value="Ribosomal_uL2_B"/>
    <property type="match status" value="1"/>
</dbReference>
<evidence type="ECO:0000256" key="3">
    <source>
        <dbReference type="ARBA" id="ARBA00023274"/>
    </source>
</evidence>
<dbReference type="STRING" id="880072.Desac_1453"/>
<dbReference type="Gene3D" id="2.40.50.140">
    <property type="entry name" value="Nucleic acid-binding proteins"/>
    <property type="match status" value="1"/>
</dbReference>
<evidence type="ECO:0000259" key="7">
    <source>
        <dbReference type="SMART" id="SM01382"/>
    </source>
</evidence>
<reference evidence="10" key="2">
    <citation type="submission" date="2011-03" db="EMBL/GenBank/DDBJ databases">
        <title>The complete genome of Desulfobacca acetoxidans DSM 11109.</title>
        <authorList>
            <consortium name="US DOE Joint Genome Institute (JGI-PGF)"/>
            <person name="Lucas S."/>
            <person name="Copeland A."/>
            <person name="Lapidus A."/>
            <person name="Bruce D."/>
            <person name="Goodwin L."/>
            <person name="Pitluck S."/>
            <person name="Peters L."/>
            <person name="Kyrpides N."/>
            <person name="Mavromatis K."/>
            <person name="Ivanova N."/>
            <person name="Ovchinnikova G."/>
            <person name="Teshima H."/>
            <person name="Detter J.C."/>
            <person name="Han C."/>
            <person name="Land M."/>
            <person name="Hauser L."/>
            <person name="Markowitz V."/>
            <person name="Cheng J.-F."/>
            <person name="Hugenholtz P."/>
            <person name="Woyke T."/>
            <person name="Wu D."/>
            <person name="Spring S."/>
            <person name="Schueler E."/>
            <person name="Brambilla E."/>
            <person name="Klenk H.-P."/>
            <person name="Eisen J.A."/>
        </authorList>
    </citation>
    <scope>NUCLEOTIDE SEQUENCE [LARGE SCALE GENOMIC DNA]</scope>
    <source>
        <strain evidence="10">ATCC 700848 / DSM 11109 / ASRB2</strain>
    </source>
</reference>
<dbReference type="eggNOG" id="COG0090">
    <property type="taxonomic scope" value="Bacteria"/>
</dbReference>
<evidence type="ECO:0000313" key="9">
    <source>
        <dbReference type="EMBL" id="AEB09308.1"/>
    </source>
</evidence>
<comment type="function">
    <text evidence="5">One of the primary rRNA binding proteins. Required for association of the 30S and 50S subunits to form the 70S ribosome, for tRNA binding and peptide bond formation. It has been suggested to have peptidyltransferase activity; this is somewhat controversial. Makes several contacts with the 16S rRNA in the 70S ribosome.</text>
</comment>
<dbReference type="EMBL" id="CP002629">
    <property type="protein sequence ID" value="AEB09308.1"/>
    <property type="molecule type" value="Genomic_DNA"/>
</dbReference>
<accession>F2NJD6</accession>
<evidence type="ECO:0000259" key="8">
    <source>
        <dbReference type="SMART" id="SM01383"/>
    </source>
</evidence>
<evidence type="ECO:0000256" key="2">
    <source>
        <dbReference type="ARBA" id="ARBA00022980"/>
    </source>
</evidence>
<dbReference type="Pfam" id="PF00181">
    <property type="entry name" value="Ribosomal_L2_N"/>
    <property type="match status" value="1"/>
</dbReference>
<feature type="domain" description="Large ribosomal subunit protein uL2 RNA-binding" evidence="8">
    <location>
        <begin position="42"/>
        <end position="118"/>
    </location>
</feature>
<dbReference type="InterPro" id="IPR012340">
    <property type="entry name" value="NA-bd_OB-fold"/>
</dbReference>
<keyword evidence="10" id="KW-1185">Reference proteome</keyword>
<dbReference type="SMART" id="SM01383">
    <property type="entry name" value="Ribosomal_L2"/>
    <property type="match status" value="1"/>
</dbReference>
<dbReference type="GO" id="GO:0003735">
    <property type="term" value="F:structural constituent of ribosome"/>
    <property type="evidence" value="ECO:0007669"/>
    <property type="project" value="InterPro"/>
</dbReference>
<dbReference type="Proteomes" id="UP000000483">
    <property type="component" value="Chromosome"/>
</dbReference>
<dbReference type="OrthoDB" id="9778722at2"/>
<dbReference type="NCBIfam" id="TIGR01171">
    <property type="entry name" value="rplB_bact"/>
    <property type="match status" value="1"/>
</dbReference>
<dbReference type="GO" id="GO:0019843">
    <property type="term" value="F:rRNA binding"/>
    <property type="evidence" value="ECO:0007669"/>
    <property type="project" value="UniProtKB-UniRule"/>
</dbReference>
<keyword evidence="5" id="KW-0699">rRNA-binding</keyword>
<dbReference type="AlphaFoldDB" id="F2NJD6"/>
<dbReference type="InterPro" id="IPR014722">
    <property type="entry name" value="Rib_uL2_dom2"/>
</dbReference>
<evidence type="ECO:0000256" key="6">
    <source>
        <dbReference type="SAM" id="MobiDB-lite"/>
    </source>
</evidence>
<sequence length="274" mass="29991">MALIQRKPTSAGRRFQTGHDFAEITKAEPEKSLVASLPKSGGRNNKGRVTVRHRGGGHKRLYRLIDFKRNKEAVPAKVASIEYDPNRSARIALLHYLDGEKTYILAPLNLNVGDTVVSSPEADIKPGNALPLRNIPLGTLVHNIELKPGKGGQMARAAGAYAQLVAREGNYAQLKLPSGEVRVVHINCKATIGQLSNVEHENLSIGKAGRKRWLGRKPHVRGVAMNPVDHPMGGGEGKSSGGRHPVSPWGKPTKGFKTRKPKESDRYIIKRRNK</sequence>
<dbReference type="InterPro" id="IPR005880">
    <property type="entry name" value="Ribosomal_uL2_bac/org-type"/>
</dbReference>
<reference evidence="9 10" key="1">
    <citation type="journal article" date="2011" name="Stand. Genomic Sci.">
        <title>Complete genome sequence of the acetate-degrading sulfate reducer Desulfobacca acetoxidans type strain (ASRB2).</title>
        <authorList>
            <person name="Goker M."/>
            <person name="Teshima H."/>
            <person name="Lapidus A."/>
            <person name="Nolan M."/>
            <person name="Lucas S."/>
            <person name="Hammon N."/>
            <person name="Deshpande S."/>
            <person name="Cheng J.F."/>
            <person name="Tapia R."/>
            <person name="Han C."/>
            <person name="Goodwin L."/>
            <person name="Pitluck S."/>
            <person name="Huntemann M."/>
            <person name="Liolios K."/>
            <person name="Ivanova N."/>
            <person name="Pagani I."/>
            <person name="Mavromatis K."/>
            <person name="Ovchinikova G."/>
            <person name="Pati A."/>
            <person name="Chen A."/>
            <person name="Palaniappan K."/>
            <person name="Land M."/>
            <person name="Hauser L."/>
            <person name="Brambilla E.M."/>
            <person name="Rohde M."/>
            <person name="Spring S."/>
            <person name="Detter J.C."/>
            <person name="Woyke T."/>
            <person name="Bristow J."/>
            <person name="Eisen J.A."/>
            <person name="Markowitz V."/>
            <person name="Hugenholtz P."/>
            <person name="Kyrpides N.C."/>
            <person name="Klenk H.P."/>
        </authorList>
    </citation>
    <scope>NUCLEOTIDE SEQUENCE [LARGE SCALE GENOMIC DNA]</scope>
    <source>
        <strain evidence="10">ATCC 700848 / DSM 11109 / ASRB2</strain>
    </source>
</reference>
<dbReference type="FunFam" id="2.30.30.30:FF:000001">
    <property type="entry name" value="50S ribosomal protein L2"/>
    <property type="match status" value="1"/>
</dbReference>
<keyword evidence="5" id="KW-0694">RNA-binding</keyword>
<dbReference type="Gene3D" id="4.10.950.10">
    <property type="entry name" value="Ribosomal protein L2, domain 3"/>
    <property type="match status" value="1"/>
</dbReference>
<dbReference type="InterPro" id="IPR022666">
    <property type="entry name" value="Ribosomal_uL2_RNA-bd_dom"/>
</dbReference>
<dbReference type="KEGG" id="dao:Desac_1453"/>
<dbReference type="InterPro" id="IPR014726">
    <property type="entry name" value="Ribosomal_uL2_dom3"/>
</dbReference>
<dbReference type="SMART" id="SM01382">
    <property type="entry name" value="Ribosomal_L2_C"/>
    <property type="match status" value="1"/>
</dbReference>
<dbReference type="PANTHER" id="PTHR13691:SF5">
    <property type="entry name" value="LARGE RIBOSOMAL SUBUNIT PROTEIN UL2M"/>
    <property type="match status" value="1"/>
</dbReference>
<evidence type="ECO:0000256" key="1">
    <source>
        <dbReference type="ARBA" id="ARBA00005636"/>
    </source>
</evidence>
<comment type="similarity">
    <text evidence="1 5">Belongs to the universal ribosomal protein uL2 family.</text>
</comment>
<dbReference type="FunFam" id="4.10.950.10:FF:000001">
    <property type="entry name" value="50S ribosomal protein L2"/>
    <property type="match status" value="1"/>
</dbReference>
<dbReference type="InterPro" id="IPR002171">
    <property type="entry name" value="Ribosomal_uL2"/>
</dbReference>
<dbReference type="GO" id="GO:0016740">
    <property type="term" value="F:transferase activity"/>
    <property type="evidence" value="ECO:0007669"/>
    <property type="project" value="InterPro"/>
</dbReference>
<dbReference type="InterPro" id="IPR022671">
    <property type="entry name" value="Ribosomal_uL2_CS"/>
</dbReference>
<gene>
    <name evidence="5" type="primary">rplB</name>
    <name evidence="9" type="ordered locus">Desac_1453</name>
</gene>
<dbReference type="RefSeq" id="WP_013706419.1">
    <property type="nucleotide sequence ID" value="NC_015388.1"/>
</dbReference>
<dbReference type="InterPro" id="IPR022669">
    <property type="entry name" value="Ribosomal_uL2_C"/>
</dbReference>
<dbReference type="PANTHER" id="PTHR13691">
    <property type="entry name" value="RIBOSOMAL PROTEIN L2"/>
    <property type="match status" value="1"/>
</dbReference>
<dbReference type="InterPro" id="IPR008991">
    <property type="entry name" value="Translation_prot_SH3-like_sf"/>
</dbReference>
<dbReference type="Pfam" id="PF03947">
    <property type="entry name" value="Ribosomal_L2_C"/>
    <property type="match status" value="1"/>
</dbReference>
<dbReference type="GO" id="GO:0002181">
    <property type="term" value="P:cytoplasmic translation"/>
    <property type="evidence" value="ECO:0007669"/>
    <property type="project" value="TreeGrafter"/>
</dbReference>
<feature type="domain" description="Large ribosomal subunit protein uL2 C-terminal" evidence="7">
    <location>
        <begin position="124"/>
        <end position="252"/>
    </location>
</feature>
<dbReference type="PIRSF" id="PIRSF002158">
    <property type="entry name" value="Ribosomal_L2"/>
    <property type="match status" value="1"/>
</dbReference>
<dbReference type="SUPFAM" id="SSF50104">
    <property type="entry name" value="Translation proteins SH3-like domain"/>
    <property type="match status" value="1"/>
</dbReference>
<organism evidence="9 10">
    <name type="scientific">Desulfobacca acetoxidans (strain ATCC 700848 / DSM 11109 / ASRB2)</name>
    <dbReference type="NCBI Taxonomy" id="880072"/>
    <lineage>
        <taxon>Bacteria</taxon>
        <taxon>Pseudomonadati</taxon>
        <taxon>Thermodesulfobacteriota</taxon>
        <taxon>Desulfobaccia</taxon>
        <taxon>Desulfobaccales</taxon>
        <taxon>Desulfobaccaceae</taxon>
        <taxon>Desulfobacca</taxon>
    </lineage>
</organism>
<name>F2NJD6_DESAR</name>
<feature type="region of interest" description="Disordered" evidence="6">
    <location>
        <begin position="222"/>
        <end position="274"/>
    </location>
</feature>
<comment type="subunit">
    <text evidence="5">Part of the 50S ribosomal subunit. Forms a bridge to the 30S subunit in the 70S ribosome.</text>
</comment>
<dbReference type="HOGENOM" id="CLU_036235_2_1_7"/>
<protein>
    <recommendedName>
        <fullName evidence="4 5">Large ribosomal subunit protein uL2</fullName>
    </recommendedName>
</protein>
<dbReference type="Gene3D" id="2.30.30.30">
    <property type="match status" value="1"/>
</dbReference>